<dbReference type="InterPro" id="IPR036880">
    <property type="entry name" value="Kunitz_BPTI_sf"/>
</dbReference>
<keyword evidence="4" id="KW-1015">Disulfide bond</keyword>
<name>A0A3B4D5Z7_PYGNA</name>
<reference evidence="7 8" key="1">
    <citation type="submission" date="2020-10" db="EMBL/GenBank/DDBJ databases">
        <title>Pygocentrus nattereri (red-bellied piranha) genome, fPygNat1, primary haplotype.</title>
        <authorList>
            <person name="Myers G."/>
            <person name="Meyer A."/>
            <person name="Karagic N."/>
            <person name="Pippel M."/>
            <person name="Winkler S."/>
            <person name="Tracey A."/>
            <person name="Wood J."/>
            <person name="Formenti G."/>
            <person name="Howe K."/>
            <person name="Fedrigo O."/>
            <person name="Jarvis E.D."/>
        </authorList>
    </citation>
    <scope>NUCLEOTIDE SEQUENCE [LARGE SCALE GENOMIC DNA]</scope>
</reference>
<keyword evidence="8" id="KW-1185">Reference proteome</keyword>
<dbReference type="GO" id="GO:0005615">
    <property type="term" value="C:extracellular space"/>
    <property type="evidence" value="ECO:0007669"/>
    <property type="project" value="TreeGrafter"/>
</dbReference>
<dbReference type="PANTHER" id="PTHR45938">
    <property type="entry name" value="ACP24A4-RELATED"/>
    <property type="match status" value="1"/>
</dbReference>
<reference evidence="7" key="3">
    <citation type="submission" date="2025-09" db="UniProtKB">
        <authorList>
            <consortium name="Ensembl"/>
        </authorList>
    </citation>
    <scope>IDENTIFICATION</scope>
</reference>
<feature type="domain" description="BPTI/Kunitz inhibitor" evidence="6">
    <location>
        <begin position="26"/>
        <end position="76"/>
    </location>
</feature>
<keyword evidence="2" id="KW-0964">Secreted</keyword>
<evidence type="ECO:0000313" key="7">
    <source>
        <dbReference type="Ensembl" id="ENSPNAP00000019787.2"/>
    </source>
</evidence>
<keyword evidence="5" id="KW-0812">Transmembrane</keyword>
<organism evidence="7 8">
    <name type="scientific">Pygocentrus nattereri</name>
    <name type="common">Red-bellied piranha</name>
    <dbReference type="NCBI Taxonomy" id="42514"/>
    <lineage>
        <taxon>Eukaryota</taxon>
        <taxon>Metazoa</taxon>
        <taxon>Chordata</taxon>
        <taxon>Craniata</taxon>
        <taxon>Vertebrata</taxon>
        <taxon>Euteleostomi</taxon>
        <taxon>Actinopterygii</taxon>
        <taxon>Neopterygii</taxon>
        <taxon>Teleostei</taxon>
        <taxon>Ostariophysi</taxon>
        <taxon>Characiformes</taxon>
        <taxon>Characoidei</taxon>
        <taxon>Pygocentrus</taxon>
    </lineage>
</organism>
<keyword evidence="5" id="KW-0472">Membrane</keyword>
<keyword evidence="5" id="KW-1133">Transmembrane helix</keyword>
<evidence type="ECO:0000256" key="2">
    <source>
        <dbReference type="ARBA" id="ARBA00022525"/>
    </source>
</evidence>
<sequence length="171" mass="19339">CSFLFFYSIRSYSIFLSLTYFTYPKCSLAPERETGEDRTVKFYYDDQLRFCAPFFNKGNCNGGNCFNSDRDCMASCSAEYQDLYPEGGAVCALKMDPGNCYATIAMYYYDSEEKICRMFLYRGCHGNGNRFASREECQQICEGQCLIVGILGGIIFAVAAISAIVLLVKQR</sequence>
<feature type="domain" description="BPTI/Kunitz inhibitor" evidence="6">
    <location>
        <begin position="91"/>
        <end position="141"/>
    </location>
</feature>
<dbReference type="InterPro" id="IPR002223">
    <property type="entry name" value="Kunitz_BPTI"/>
</dbReference>
<dbReference type="CDD" id="cd00109">
    <property type="entry name" value="Kunitz-type"/>
    <property type="match status" value="1"/>
</dbReference>
<keyword evidence="3" id="KW-0732">Signal</keyword>
<dbReference type="InterPro" id="IPR020901">
    <property type="entry name" value="Prtase_inh_Kunz-CS"/>
</dbReference>
<dbReference type="PANTHER" id="PTHR45938:SF12">
    <property type="entry name" value="BOOPHILIN-G2"/>
    <property type="match status" value="1"/>
</dbReference>
<evidence type="ECO:0000256" key="3">
    <source>
        <dbReference type="ARBA" id="ARBA00022729"/>
    </source>
</evidence>
<feature type="transmembrane region" description="Helical" evidence="5">
    <location>
        <begin position="146"/>
        <end position="168"/>
    </location>
</feature>
<dbReference type="SMART" id="SM00131">
    <property type="entry name" value="KU"/>
    <property type="match status" value="2"/>
</dbReference>
<evidence type="ECO:0000256" key="4">
    <source>
        <dbReference type="ARBA" id="ARBA00023157"/>
    </source>
</evidence>
<dbReference type="OMA" id="FENKENC"/>
<dbReference type="GO" id="GO:0050431">
    <property type="term" value="F:transforming growth factor beta binding"/>
    <property type="evidence" value="ECO:0007669"/>
    <property type="project" value="TreeGrafter"/>
</dbReference>
<dbReference type="Ensembl" id="ENSPNAT00000039650.2">
    <property type="protein sequence ID" value="ENSPNAP00000019787.2"/>
    <property type="gene ID" value="ENSPNAG00000026597.2"/>
</dbReference>
<proteinExistence type="predicted"/>
<accession>A0A3B4D5Z7</accession>
<dbReference type="PROSITE" id="PS00280">
    <property type="entry name" value="BPTI_KUNITZ_1"/>
    <property type="match status" value="1"/>
</dbReference>
<dbReference type="SUPFAM" id="SSF57362">
    <property type="entry name" value="BPTI-like"/>
    <property type="match status" value="2"/>
</dbReference>
<dbReference type="GeneTree" id="ENSGT00940000169460"/>
<dbReference type="GO" id="GO:0004867">
    <property type="term" value="F:serine-type endopeptidase inhibitor activity"/>
    <property type="evidence" value="ECO:0007669"/>
    <property type="project" value="InterPro"/>
</dbReference>
<protein>
    <recommendedName>
        <fullName evidence="6">BPTI/Kunitz inhibitor domain-containing protein</fullName>
    </recommendedName>
</protein>
<evidence type="ECO:0000313" key="8">
    <source>
        <dbReference type="Proteomes" id="UP001501920"/>
    </source>
</evidence>
<dbReference type="AlphaFoldDB" id="A0A3B4D5Z7"/>
<evidence type="ECO:0000256" key="1">
    <source>
        <dbReference type="ARBA" id="ARBA00004613"/>
    </source>
</evidence>
<dbReference type="PRINTS" id="PR00759">
    <property type="entry name" value="BASICPTASE"/>
</dbReference>
<reference evidence="7" key="2">
    <citation type="submission" date="2025-08" db="UniProtKB">
        <authorList>
            <consortium name="Ensembl"/>
        </authorList>
    </citation>
    <scope>IDENTIFICATION</scope>
</reference>
<comment type="subcellular location">
    <subcellularLocation>
        <location evidence="1">Secreted</location>
    </subcellularLocation>
</comment>
<evidence type="ECO:0000256" key="5">
    <source>
        <dbReference type="SAM" id="Phobius"/>
    </source>
</evidence>
<dbReference type="GO" id="GO:0007179">
    <property type="term" value="P:transforming growth factor beta receptor signaling pathway"/>
    <property type="evidence" value="ECO:0007669"/>
    <property type="project" value="TreeGrafter"/>
</dbReference>
<dbReference type="GO" id="GO:0048019">
    <property type="term" value="F:receptor antagonist activity"/>
    <property type="evidence" value="ECO:0007669"/>
    <property type="project" value="TreeGrafter"/>
</dbReference>
<dbReference type="FunFam" id="4.10.410.10:FF:000020">
    <property type="entry name" value="Collagen, type VI, alpha 3"/>
    <property type="match status" value="1"/>
</dbReference>
<dbReference type="PROSITE" id="PS50279">
    <property type="entry name" value="BPTI_KUNITZ_2"/>
    <property type="match status" value="2"/>
</dbReference>
<evidence type="ECO:0000259" key="6">
    <source>
        <dbReference type="PROSITE" id="PS50279"/>
    </source>
</evidence>
<dbReference type="Proteomes" id="UP001501920">
    <property type="component" value="Chromosome 18"/>
</dbReference>
<dbReference type="Pfam" id="PF00014">
    <property type="entry name" value="Kunitz_BPTI"/>
    <property type="match status" value="2"/>
</dbReference>
<dbReference type="Gene3D" id="4.10.410.10">
    <property type="entry name" value="Pancreatic trypsin inhibitor Kunitz domain"/>
    <property type="match status" value="2"/>
</dbReference>